<sequence length="44" mass="5091">MTAIVKISRKWHSRGYRLRLSVLKKALSHSPTQRPVRAGPNHQK</sequence>
<dbReference type="EMBL" id="GBXM01100855">
    <property type="protein sequence ID" value="JAH07722.1"/>
    <property type="molecule type" value="Transcribed_RNA"/>
</dbReference>
<evidence type="ECO:0000313" key="1">
    <source>
        <dbReference type="EMBL" id="JAH07722.1"/>
    </source>
</evidence>
<dbReference type="AlphaFoldDB" id="A0A0E9PTY2"/>
<accession>A0A0E9PTY2</accession>
<proteinExistence type="predicted"/>
<organism evidence="1">
    <name type="scientific">Anguilla anguilla</name>
    <name type="common">European freshwater eel</name>
    <name type="synonym">Muraena anguilla</name>
    <dbReference type="NCBI Taxonomy" id="7936"/>
    <lineage>
        <taxon>Eukaryota</taxon>
        <taxon>Metazoa</taxon>
        <taxon>Chordata</taxon>
        <taxon>Craniata</taxon>
        <taxon>Vertebrata</taxon>
        <taxon>Euteleostomi</taxon>
        <taxon>Actinopterygii</taxon>
        <taxon>Neopterygii</taxon>
        <taxon>Teleostei</taxon>
        <taxon>Anguilliformes</taxon>
        <taxon>Anguillidae</taxon>
        <taxon>Anguilla</taxon>
    </lineage>
</organism>
<name>A0A0E9PTY2_ANGAN</name>
<reference evidence="1" key="2">
    <citation type="journal article" date="2015" name="Fish Shellfish Immunol.">
        <title>Early steps in the European eel (Anguilla anguilla)-Vibrio vulnificus interaction in the gills: Role of the RtxA13 toxin.</title>
        <authorList>
            <person name="Callol A."/>
            <person name="Pajuelo D."/>
            <person name="Ebbesson L."/>
            <person name="Teles M."/>
            <person name="MacKenzie S."/>
            <person name="Amaro C."/>
        </authorList>
    </citation>
    <scope>NUCLEOTIDE SEQUENCE</scope>
</reference>
<reference evidence="1" key="1">
    <citation type="submission" date="2014-11" db="EMBL/GenBank/DDBJ databases">
        <authorList>
            <person name="Amaro Gonzalez C."/>
        </authorList>
    </citation>
    <scope>NUCLEOTIDE SEQUENCE</scope>
</reference>
<protein>
    <submittedName>
        <fullName evidence="1">Uncharacterized protein</fullName>
    </submittedName>
</protein>